<dbReference type="AlphaFoldDB" id="A0A2U8P5S0"/>
<dbReference type="Gene3D" id="1.10.10.10">
    <property type="entry name" value="Winged helix-like DNA-binding domain superfamily/Winged helix DNA-binding domain"/>
    <property type="match status" value="1"/>
</dbReference>
<dbReference type="Pfam" id="PF13730">
    <property type="entry name" value="HTH_36"/>
    <property type="match status" value="1"/>
</dbReference>
<organism evidence="2 3">
    <name type="scientific">Bradyrhizobium ottawaense</name>
    <dbReference type="NCBI Taxonomy" id="931866"/>
    <lineage>
        <taxon>Bacteria</taxon>
        <taxon>Pseudomonadati</taxon>
        <taxon>Pseudomonadota</taxon>
        <taxon>Alphaproteobacteria</taxon>
        <taxon>Hyphomicrobiales</taxon>
        <taxon>Nitrobacteraceae</taxon>
        <taxon>Bradyrhizobium</taxon>
    </lineage>
</organism>
<dbReference type="Proteomes" id="UP000215703">
    <property type="component" value="Chromosome"/>
</dbReference>
<reference evidence="2 3" key="1">
    <citation type="journal article" date="2014" name="Int. J. Syst. Evol. Microbiol.">
        <title>Bradyrhizobium ottawaense sp. nov., a symbiotic nitrogen fixing bacterium from root nodules of soybeans in Canada.</title>
        <authorList>
            <person name="Yu X."/>
            <person name="Cloutier S."/>
            <person name="Tambong J.T."/>
            <person name="Bromfield E.S."/>
        </authorList>
    </citation>
    <scope>NUCLEOTIDE SEQUENCE [LARGE SCALE GENOMIC DNA]</scope>
    <source>
        <strain evidence="2 3">OO99</strain>
    </source>
</reference>
<evidence type="ECO:0000313" key="2">
    <source>
        <dbReference type="EMBL" id="AWL93036.1"/>
    </source>
</evidence>
<feature type="region of interest" description="Disordered" evidence="1">
    <location>
        <begin position="113"/>
        <end position="135"/>
    </location>
</feature>
<protein>
    <submittedName>
        <fullName evidence="2">Helix-turn-helix domain-containing protein</fullName>
    </submittedName>
</protein>
<dbReference type="InterPro" id="IPR036390">
    <property type="entry name" value="WH_DNA-bd_sf"/>
</dbReference>
<gene>
    <name evidence="2" type="ORF">CIT37_13095</name>
</gene>
<evidence type="ECO:0000313" key="3">
    <source>
        <dbReference type="Proteomes" id="UP000215703"/>
    </source>
</evidence>
<accession>A0A2U8P5S0</accession>
<proteinExistence type="predicted"/>
<dbReference type="EMBL" id="CP029425">
    <property type="protein sequence ID" value="AWL93036.1"/>
    <property type="molecule type" value="Genomic_DNA"/>
</dbReference>
<name>A0A2U8P5S0_9BRAD</name>
<evidence type="ECO:0000256" key="1">
    <source>
        <dbReference type="SAM" id="MobiDB-lite"/>
    </source>
</evidence>
<sequence length="263" mass="29394">MSVTPLETLLAHKVINLATELSGAEKRVAGALIDHFNRRTGQCDPSLNTLADLIGMSRRTVMRAVARLERLSLFRKVRHGGKFHRNSYEPIWSSFREAEDRWNARRKFRQQKFASLDVSPSTEQTRHPEGDGYGYQTYSSNPLYKTLAAKRPEGSAARAAPVTSRSKGLATKLPRKEFEASNSRVPTTSSANVARIAAERRWSDNLRCELSTKVAVYGAIVDFIDEPLRIAATEAELNCRGAGLRLVLQRYRDSAAKMGDRGE</sequence>
<dbReference type="InterPro" id="IPR036388">
    <property type="entry name" value="WH-like_DNA-bd_sf"/>
</dbReference>
<reference evidence="2 3" key="2">
    <citation type="journal article" date="2017" name="Syst. Appl. Microbiol.">
        <title>Soybeans inoculated with root zone soils of Canadian native legumes harbour diverse and novel Bradyrhizobium spp. that possess agricultural potential.</title>
        <authorList>
            <person name="Bromfield E.S.P."/>
            <person name="Cloutier S."/>
            <person name="Tambong J.T."/>
            <person name="Tran Thi T.V."/>
        </authorList>
    </citation>
    <scope>NUCLEOTIDE SEQUENCE [LARGE SCALE GENOMIC DNA]</scope>
    <source>
        <strain evidence="2 3">OO99</strain>
    </source>
</reference>
<dbReference type="SUPFAM" id="SSF46785">
    <property type="entry name" value="Winged helix' DNA-binding domain"/>
    <property type="match status" value="1"/>
</dbReference>